<dbReference type="RefSeq" id="WP_146374020.1">
    <property type="nucleotide sequence ID" value="NZ_SJPP01000003.1"/>
</dbReference>
<dbReference type="Gene3D" id="2.20.130.10">
    <property type="entry name" value="CAC2371-like domains"/>
    <property type="match status" value="1"/>
</dbReference>
<dbReference type="CDD" id="cd02440">
    <property type="entry name" value="AdoMet_MTases"/>
    <property type="match status" value="1"/>
</dbReference>
<dbReference type="InterPro" id="IPR029063">
    <property type="entry name" value="SAM-dependent_MTases_sf"/>
</dbReference>
<dbReference type="EMBL" id="SJPP01000003">
    <property type="protein sequence ID" value="TWU07222.1"/>
    <property type="molecule type" value="Genomic_DNA"/>
</dbReference>
<dbReference type="SUPFAM" id="SSF53335">
    <property type="entry name" value="S-adenosyl-L-methionine-dependent methyltransferases"/>
    <property type="match status" value="1"/>
</dbReference>
<comment type="caution">
    <text evidence="3">The sequence shown here is derived from an EMBL/GenBank/DDBJ whole genome shotgun (WGS) entry which is preliminary data.</text>
</comment>
<organism evidence="3 4">
    <name type="scientific">Symmachiella macrocystis</name>
    <dbReference type="NCBI Taxonomy" id="2527985"/>
    <lineage>
        <taxon>Bacteria</taxon>
        <taxon>Pseudomonadati</taxon>
        <taxon>Planctomycetota</taxon>
        <taxon>Planctomycetia</taxon>
        <taxon>Planctomycetales</taxon>
        <taxon>Planctomycetaceae</taxon>
        <taxon>Symmachiella</taxon>
    </lineage>
</organism>
<dbReference type="OrthoDB" id="9791837at2"/>
<dbReference type="Pfam" id="PF13649">
    <property type="entry name" value="Methyltransf_25"/>
    <property type="match status" value="1"/>
</dbReference>
<dbReference type="GO" id="GO:0032259">
    <property type="term" value="P:methylation"/>
    <property type="evidence" value="ECO:0007669"/>
    <property type="project" value="UniProtKB-KW"/>
</dbReference>
<gene>
    <name evidence="3" type="primary">desVI</name>
    <name evidence="3" type="ORF">CA54_56270</name>
</gene>
<keyword evidence="1 3" id="KW-0808">Transferase</keyword>
<dbReference type="Gene3D" id="3.40.50.150">
    <property type="entry name" value="Vaccinia Virus protein VP39"/>
    <property type="match status" value="1"/>
</dbReference>
<dbReference type="EC" id="2.1.1.234" evidence="3"/>
<proteinExistence type="predicted"/>
<keyword evidence="3" id="KW-0489">Methyltransferase</keyword>
<name>A0A5C6B6P4_9PLAN</name>
<dbReference type="InterPro" id="IPR041698">
    <property type="entry name" value="Methyltransf_25"/>
</dbReference>
<evidence type="ECO:0000313" key="4">
    <source>
        <dbReference type="Proteomes" id="UP000320735"/>
    </source>
</evidence>
<dbReference type="Proteomes" id="UP000320735">
    <property type="component" value="Unassembled WGS sequence"/>
</dbReference>
<sequence>MPQQSNTNSLLYRDDLAEIHVDGYGFHWTGAADSILEWFSQYGICSGKVVDLGCGGGQWLAHLDEHGYETYGIDVSESMIRIASRNAPNSELQCGSFADVAIPKCDAVTSLGEPLNYLNSRRAMQRTLRKVFAALRPGGVFIFDVRHPAKGAVAPQSPHRISEDWCCLAHIEEDFRKNLLTRHITTFRRQKDGKYHRDTEVHRLKVFSRSDVSAWLRATGFRVRTKTAYGTYQLSKRQSIFICRKPE</sequence>
<dbReference type="PANTHER" id="PTHR43861">
    <property type="entry name" value="TRANS-ACONITATE 2-METHYLTRANSFERASE-RELATED"/>
    <property type="match status" value="1"/>
</dbReference>
<accession>A0A5C6B6P4</accession>
<evidence type="ECO:0000313" key="3">
    <source>
        <dbReference type="EMBL" id="TWU07222.1"/>
    </source>
</evidence>
<feature type="domain" description="Methyltransferase" evidence="2">
    <location>
        <begin position="49"/>
        <end position="139"/>
    </location>
</feature>
<dbReference type="AlphaFoldDB" id="A0A5C6B6P4"/>
<evidence type="ECO:0000259" key="2">
    <source>
        <dbReference type="Pfam" id="PF13649"/>
    </source>
</evidence>
<evidence type="ECO:0000256" key="1">
    <source>
        <dbReference type="ARBA" id="ARBA00022679"/>
    </source>
</evidence>
<reference evidence="3 4" key="1">
    <citation type="submission" date="2019-02" db="EMBL/GenBank/DDBJ databases">
        <title>Deep-cultivation of Planctomycetes and their phenomic and genomic characterization uncovers novel biology.</title>
        <authorList>
            <person name="Wiegand S."/>
            <person name="Jogler M."/>
            <person name="Boedeker C."/>
            <person name="Pinto D."/>
            <person name="Vollmers J."/>
            <person name="Rivas-Marin E."/>
            <person name="Kohn T."/>
            <person name="Peeters S.H."/>
            <person name="Heuer A."/>
            <person name="Rast P."/>
            <person name="Oberbeckmann S."/>
            <person name="Bunk B."/>
            <person name="Jeske O."/>
            <person name="Meyerdierks A."/>
            <person name="Storesund J.E."/>
            <person name="Kallscheuer N."/>
            <person name="Luecker S."/>
            <person name="Lage O.M."/>
            <person name="Pohl T."/>
            <person name="Merkel B.J."/>
            <person name="Hornburger P."/>
            <person name="Mueller R.-W."/>
            <person name="Bruemmer F."/>
            <person name="Labrenz M."/>
            <person name="Spormann A.M."/>
            <person name="Op Den Camp H."/>
            <person name="Overmann J."/>
            <person name="Amann R."/>
            <person name="Jetten M.S.M."/>
            <person name="Mascher T."/>
            <person name="Medema M.H."/>
            <person name="Devos D.P."/>
            <person name="Kaster A.-K."/>
            <person name="Ovreas L."/>
            <person name="Rohde M."/>
            <person name="Galperin M.Y."/>
            <person name="Jogler C."/>
        </authorList>
    </citation>
    <scope>NUCLEOTIDE SEQUENCE [LARGE SCALE GENOMIC DNA]</scope>
    <source>
        <strain evidence="3 4">CA54</strain>
    </source>
</reference>
<keyword evidence="4" id="KW-1185">Reference proteome</keyword>
<protein>
    <submittedName>
        <fullName evidence="3">dTDP-3-amino-3,4, 6-trideoxy-alpha-D-glucopyranose</fullName>
        <ecNumber evidence="3">2.1.1.234</ecNumber>
    </submittedName>
</protein>
<dbReference type="GO" id="GO:0008168">
    <property type="term" value="F:methyltransferase activity"/>
    <property type="evidence" value="ECO:0007669"/>
    <property type="project" value="UniProtKB-KW"/>
</dbReference>